<proteinExistence type="predicted"/>
<feature type="disulfide bond" evidence="19">
    <location>
        <begin position="520"/>
        <end position="538"/>
    </location>
</feature>
<evidence type="ECO:0000313" key="24">
    <source>
        <dbReference type="RefSeq" id="XP_032062693.1"/>
    </source>
</evidence>
<evidence type="ECO:0000256" key="18">
    <source>
        <dbReference type="ARBA" id="ARBA00023221"/>
    </source>
</evidence>
<feature type="compositionally biased region" description="Polar residues" evidence="21">
    <location>
        <begin position="786"/>
        <end position="803"/>
    </location>
</feature>
<dbReference type="SUPFAM" id="SSF57424">
    <property type="entry name" value="LDL receptor-like module"/>
    <property type="match status" value="7"/>
</dbReference>
<evidence type="ECO:0000256" key="6">
    <source>
        <dbReference type="ARBA" id="ARBA00022583"/>
    </source>
</evidence>
<keyword evidence="3" id="KW-0813">Transport</keyword>
<dbReference type="Gene3D" id="4.10.400.10">
    <property type="entry name" value="Low-density Lipoprotein Receptor"/>
    <property type="match status" value="7"/>
</dbReference>
<dbReference type="InParanoid" id="A0A6J3EMS2"/>
<dbReference type="PROSITE" id="PS50068">
    <property type="entry name" value="LDLRA_2"/>
    <property type="match status" value="7"/>
</dbReference>
<feature type="compositionally biased region" description="Low complexity" evidence="21">
    <location>
        <begin position="251"/>
        <end position="262"/>
    </location>
</feature>
<dbReference type="GO" id="GO:0005905">
    <property type="term" value="C:clathrin-coated pit"/>
    <property type="evidence" value="ECO:0007669"/>
    <property type="project" value="UniProtKB-SubCell"/>
</dbReference>
<keyword evidence="23" id="KW-1185">Reference proteome</keyword>
<feature type="coiled-coil region" evidence="20">
    <location>
        <begin position="1"/>
        <end position="28"/>
    </location>
</feature>
<evidence type="ECO:0000256" key="13">
    <source>
        <dbReference type="ARBA" id="ARBA00023157"/>
    </source>
</evidence>
<dbReference type="FunFam" id="4.10.400.10:FF:000025">
    <property type="entry name" value="Very low density lipoprotein receptor"/>
    <property type="match status" value="1"/>
</dbReference>
<evidence type="ECO:0000256" key="12">
    <source>
        <dbReference type="ARBA" id="ARBA00023136"/>
    </source>
</evidence>
<keyword evidence="9" id="KW-1133">Transmembrane helix</keyword>
<organism evidence="23 24">
    <name type="scientific">Aythya fuligula</name>
    <name type="common">Tufted duck</name>
    <name type="synonym">Anas fuligula</name>
    <dbReference type="NCBI Taxonomy" id="219594"/>
    <lineage>
        <taxon>Eukaryota</taxon>
        <taxon>Metazoa</taxon>
        <taxon>Chordata</taxon>
        <taxon>Craniata</taxon>
        <taxon>Vertebrata</taxon>
        <taxon>Euteleostomi</taxon>
        <taxon>Archelosauria</taxon>
        <taxon>Archosauria</taxon>
        <taxon>Dinosauria</taxon>
        <taxon>Saurischia</taxon>
        <taxon>Theropoda</taxon>
        <taxon>Coelurosauria</taxon>
        <taxon>Aves</taxon>
        <taxon>Neognathae</taxon>
        <taxon>Galloanserae</taxon>
        <taxon>Anseriformes</taxon>
        <taxon>Anatidae</taxon>
        <taxon>Aythyinae</taxon>
        <taxon>Aythya</taxon>
    </lineage>
</organism>
<keyword evidence="10" id="KW-0445">Lipid transport</keyword>
<dbReference type="InterPro" id="IPR036055">
    <property type="entry name" value="LDL_receptor-like_sf"/>
</dbReference>
<dbReference type="Gene3D" id="2.10.25.10">
    <property type="entry name" value="Laminin"/>
    <property type="match status" value="1"/>
</dbReference>
<sequence length="803" mass="88522">MEDLLHQVAELQEAVRRLRSIREAVEELDSWILAQSAGDPQPMAKQPETPPLTLREGREANNTGGGGVVLYVKAGLDRVELAVGNGKVESLWLDVCKSLGPNGIHPRILKELADVITKPFSITFQQSWESGEAPVEWKLANIVPVFKGKKEDPDPDEDNRVVCIPFGWIPVSGIELDKEDSRLWIPSGSIPDEDSRDACGYRPIGFWTKMTDSLRPEQDPNGTSQLRRDKHRSAAGHQRRRHIRTQVDQETSGAGTSGAATSPRRRDFGAPIRPALERTGHRPRNTRSSISDTGDGAGRRQALPRCGALCLLLALAGLCTAADGARAKCEDCSDGSDESACVKKTCAESDFVCNSGQCVPNRWQCDGDPDCENGSDESAELCHTRTCRVNEIRCGPQSTQCIPVSWKCDGEKDCDSGEDEESCGIVTCSAAEFTCSSGQCISKSFVCNVQDDCSDGSDELECAPPTCGVHEFQCKSSTCIPISWVCDDDADCSNHSDESLEQCGRQPAPPVKCATSEVQCGSGECIHKKWRCDGDPDCKDGSDEINCPSRTCRPDHFRCEDGNCVHGSRQCSGVRDCLYGTDEANCNNVIQCSGPGKFKCRSGECIDINKVCNQQRDCKDWGDEPLKECIINECDCPAGFEFIDKRNCGDIDECQNLGICSQMCINLKGGYKSERSRGYQMIPATGTWKRSYWYKDTNNTCDCNDAAKQGLGNAKLAESVVFRRKSRRNAKLAQVSSSFSITEESTEEIRFRNSRHCDMRIKQVDKLPPPEHEHNVVRDHRRKNNDPQQQTVQPQNKSRQAGT</sequence>
<dbReference type="PRINTS" id="PR00261">
    <property type="entry name" value="LDLRECEPTOR"/>
</dbReference>
<protein>
    <submittedName>
        <fullName evidence="24">Very low-density lipoprotein receptor-like</fullName>
    </submittedName>
</protein>
<keyword evidence="14" id="KW-1207">Sterol metabolism</keyword>
<evidence type="ECO:0000256" key="21">
    <source>
        <dbReference type="SAM" id="MobiDB-lite"/>
    </source>
</evidence>
<comment type="subcellular location">
    <subcellularLocation>
        <location evidence="2">Membrane</location>
        <location evidence="2">Clathrin-coated pit</location>
    </subcellularLocation>
    <subcellularLocation>
        <location evidence="1">Membrane</location>
        <topology evidence="1">Single-pass type I membrane protein</topology>
    </subcellularLocation>
</comment>
<keyword evidence="13 19" id="KW-1015">Disulfide bond</keyword>
<dbReference type="GO" id="GO:0006869">
    <property type="term" value="P:lipid transport"/>
    <property type="evidence" value="ECO:0007669"/>
    <property type="project" value="UniProtKB-KW"/>
</dbReference>
<evidence type="ECO:0000256" key="2">
    <source>
        <dbReference type="ARBA" id="ARBA00004600"/>
    </source>
</evidence>
<keyword evidence="17" id="KW-0325">Glycoprotein</keyword>
<feature type="disulfide bond" evidence="19">
    <location>
        <begin position="408"/>
        <end position="423"/>
    </location>
</feature>
<evidence type="ECO:0000256" key="15">
    <source>
        <dbReference type="ARBA" id="ARBA00023170"/>
    </source>
</evidence>
<name>A0A6J3EMS2_AYTFU</name>
<dbReference type="FunFam" id="2.10.25.10:FF:000009">
    <property type="entry name" value="Low-density lipoprotein receptor isoform 1"/>
    <property type="match status" value="1"/>
</dbReference>
<feature type="region of interest" description="Disordered" evidence="21">
    <location>
        <begin position="210"/>
        <end position="297"/>
    </location>
</feature>
<dbReference type="FunFam" id="4.10.400.10:FF:000046">
    <property type="entry name" value="Very low density lipoprotein receptor"/>
    <property type="match status" value="1"/>
</dbReference>
<keyword evidence="8" id="KW-0677">Repeat</keyword>
<feature type="compositionally biased region" description="Basic residues" evidence="21">
    <location>
        <begin position="228"/>
        <end position="244"/>
    </location>
</feature>
<keyword evidence="4" id="KW-0245">EGF-like domain</keyword>
<feature type="disulfide bond" evidence="19">
    <location>
        <begin position="467"/>
        <end position="479"/>
    </location>
</feature>
<accession>A0A6J3EMS2</accession>
<dbReference type="GO" id="GO:0043235">
    <property type="term" value="C:receptor complex"/>
    <property type="evidence" value="ECO:0007669"/>
    <property type="project" value="TreeGrafter"/>
</dbReference>
<dbReference type="AlphaFoldDB" id="A0A6J3EMS2"/>
<dbReference type="RefSeq" id="XP_032062693.1">
    <property type="nucleotide sequence ID" value="XM_032206802.1"/>
</dbReference>
<dbReference type="FunFam" id="4.10.400.10:FF:000049">
    <property type="entry name" value="Very low density lipoprotein receptor"/>
    <property type="match status" value="1"/>
</dbReference>
<dbReference type="PANTHER" id="PTHR22722">
    <property type="entry name" value="LOW-DENSITY LIPOPROTEIN RECEPTOR-RELATED PROTEIN 2-RELATED"/>
    <property type="match status" value="1"/>
</dbReference>
<feature type="disulfide bond" evidence="19">
    <location>
        <begin position="435"/>
        <end position="453"/>
    </location>
</feature>
<dbReference type="GO" id="GO:0008203">
    <property type="term" value="P:cholesterol metabolic process"/>
    <property type="evidence" value="ECO:0007669"/>
    <property type="project" value="UniProtKB-KW"/>
</dbReference>
<keyword evidence="6" id="KW-0254">Endocytosis</keyword>
<dbReference type="GO" id="GO:0005886">
    <property type="term" value="C:plasma membrane"/>
    <property type="evidence" value="ECO:0007669"/>
    <property type="project" value="TreeGrafter"/>
</dbReference>
<dbReference type="GO" id="GO:0006897">
    <property type="term" value="P:endocytosis"/>
    <property type="evidence" value="ECO:0007669"/>
    <property type="project" value="UniProtKB-KW"/>
</dbReference>
<evidence type="ECO:0000259" key="22">
    <source>
        <dbReference type="SMART" id="SM00179"/>
    </source>
</evidence>
<keyword evidence="12" id="KW-0472">Membrane</keyword>
<feature type="domain" description="EGF-like calcium-binding" evidence="22">
    <location>
        <begin position="650"/>
        <end position="702"/>
    </location>
</feature>
<evidence type="ECO:0000256" key="9">
    <source>
        <dbReference type="ARBA" id="ARBA00022989"/>
    </source>
</evidence>
<dbReference type="FunFam" id="4.10.400.10:FF:000038">
    <property type="entry name" value="Very low density lipoprotein receptor"/>
    <property type="match status" value="1"/>
</dbReference>
<feature type="disulfide bond" evidence="19">
    <location>
        <begin position="428"/>
        <end position="440"/>
    </location>
</feature>
<feature type="disulfide bond" evidence="19">
    <location>
        <begin position="571"/>
        <end position="586"/>
    </location>
</feature>
<evidence type="ECO:0000256" key="16">
    <source>
        <dbReference type="ARBA" id="ARBA00023176"/>
    </source>
</evidence>
<feature type="disulfide bond" evidence="19">
    <location>
        <begin position="447"/>
        <end position="462"/>
    </location>
</feature>
<keyword evidence="15" id="KW-0675">Receptor</keyword>
<feature type="disulfide bond" evidence="19">
    <location>
        <begin position="353"/>
        <end position="371"/>
    </location>
</feature>
<feature type="disulfide bond" evidence="19">
    <location>
        <begin position="600"/>
        <end position="618"/>
    </location>
</feature>
<feature type="disulfide bond" evidence="19">
    <location>
        <begin position="346"/>
        <end position="358"/>
    </location>
</feature>
<evidence type="ECO:0000256" key="19">
    <source>
        <dbReference type="PROSITE-ProRule" id="PRU00124"/>
    </source>
</evidence>
<dbReference type="SMART" id="SM00179">
    <property type="entry name" value="EGF_CA"/>
    <property type="match status" value="1"/>
</dbReference>
<evidence type="ECO:0000256" key="20">
    <source>
        <dbReference type="SAM" id="Coils"/>
    </source>
</evidence>
<keyword evidence="5" id="KW-0153">Cholesterol metabolism</keyword>
<gene>
    <name evidence="24" type="primary">LOC116501284</name>
</gene>
<evidence type="ECO:0000256" key="10">
    <source>
        <dbReference type="ARBA" id="ARBA00023055"/>
    </source>
</evidence>
<comment type="caution">
    <text evidence="19">Lacks conserved residue(s) required for the propagation of feature annotation.</text>
</comment>
<dbReference type="InterPro" id="IPR002172">
    <property type="entry name" value="LDrepeatLR_classA_rpt"/>
</dbReference>
<evidence type="ECO:0000256" key="5">
    <source>
        <dbReference type="ARBA" id="ARBA00022548"/>
    </source>
</evidence>
<feature type="disulfide bond" evidence="19">
    <location>
        <begin position="552"/>
        <end position="564"/>
    </location>
</feature>
<dbReference type="SMART" id="SM00192">
    <property type="entry name" value="LDLa"/>
    <property type="match status" value="7"/>
</dbReference>
<dbReference type="InterPro" id="IPR023415">
    <property type="entry name" value="LDLR_class-A_CS"/>
</dbReference>
<keyword evidence="16" id="KW-0168">Coated pit</keyword>
<feature type="compositionally biased region" description="Basic and acidic residues" evidence="21">
    <location>
        <begin position="761"/>
        <end position="778"/>
    </location>
</feature>
<feature type="disulfide bond" evidence="19">
    <location>
        <begin position="474"/>
        <end position="492"/>
    </location>
</feature>
<dbReference type="KEGG" id="aful:116501284"/>
<evidence type="ECO:0000256" key="1">
    <source>
        <dbReference type="ARBA" id="ARBA00004479"/>
    </source>
</evidence>
<dbReference type="GeneID" id="116501284"/>
<dbReference type="Proteomes" id="UP000504639">
    <property type="component" value="Chromosome W"/>
</dbReference>
<evidence type="ECO:0000313" key="23">
    <source>
        <dbReference type="Proteomes" id="UP000504639"/>
    </source>
</evidence>
<reference evidence="24" key="1">
    <citation type="submission" date="2025-08" db="UniProtKB">
        <authorList>
            <consortium name="RefSeq"/>
        </authorList>
    </citation>
    <scope>IDENTIFICATION</scope>
    <source>
        <tissue evidence="24">Lung</tissue>
    </source>
</reference>
<dbReference type="InterPro" id="IPR001881">
    <property type="entry name" value="EGF-like_Ca-bd_dom"/>
</dbReference>
<evidence type="ECO:0000256" key="11">
    <source>
        <dbReference type="ARBA" id="ARBA00023098"/>
    </source>
</evidence>
<evidence type="ECO:0000256" key="7">
    <source>
        <dbReference type="ARBA" id="ARBA00022692"/>
    </source>
</evidence>
<evidence type="ECO:0000256" key="17">
    <source>
        <dbReference type="ARBA" id="ARBA00023180"/>
    </source>
</evidence>
<evidence type="ECO:0000256" key="4">
    <source>
        <dbReference type="ARBA" id="ARBA00022536"/>
    </source>
</evidence>
<feature type="disulfide bond" evidence="19">
    <location>
        <begin position="513"/>
        <end position="525"/>
    </location>
</feature>
<dbReference type="GO" id="GO:0005509">
    <property type="term" value="F:calcium ion binding"/>
    <property type="evidence" value="ECO:0007669"/>
    <property type="project" value="InterPro"/>
</dbReference>
<feature type="disulfide bond" evidence="19">
    <location>
        <begin position="559"/>
        <end position="577"/>
    </location>
</feature>
<dbReference type="PROSITE" id="PS01209">
    <property type="entry name" value="LDLRA_1"/>
    <property type="match status" value="2"/>
</dbReference>
<evidence type="ECO:0000256" key="14">
    <source>
        <dbReference type="ARBA" id="ARBA00023166"/>
    </source>
</evidence>
<evidence type="ECO:0000256" key="8">
    <source>
        <dbReference type="ARBA" id="ARBA00022737"/>
    </source>
</evidence>
<dbReference type="Pfam" id="PF00057">
    <property type="entry name" value="Ldl_recept_a"/>
    <property type="match status" value="7"/>
</dbReference>
<keyword evidence="11" id="KW-0443">Lipid metabolism</keyword>
<evidence type="ECO:0000256" key="3">
    <source>
        <dbReference type="ARBA" id="ARBA00022448"/>
    </source>
</evidence>
<keyword evidence="20" id="KW-0175">Coiled coil</keyword>
<dbReference type="CDD" id="cd00112">
    <property type="entry name" value="LDLa"/>
    <property type="match status" value="7"/>
</dbReference>
<keyword evidence="7" id="KW-0812">Transmembrane</keyword>
<dbReference type="FunFam" id="4.10.400.10:FF:000053">
    <property type="entry name" value="Very low density lipoprotein receptor"/>
    <property type="match status" value="1"/>
</dbReference>
<keyword evidence="18" id="KW-0753">Steroid metabolism</keyword>
<feature type="disulfide bond" evidence="19">
    <location>
        <begin position="532"/>
        <end position="547"/>
    </location>
</feature>
<feature type="region of interest" description="Disordered" evidence="21">
    <location>
        <begin position="761"/>
        <end position="803"/>
    </location>
</feature>
<dbReference type="InterPro" id="IPR051221">
    <property type="entry name" value="LDLR-related"/>
</dbReference>
<dbReference type="FunFam" id="4.10.400.10:FF:000043">
    <property type="entry name" value="Very low density lipoprotein receptor"/>
    <property type="match status" value="1"/>
</dbReference>